<name>A0A450XEK2_9GAMM</name>
<dbReference type="EMBL" id="CAADFM010000058">
    <property type="protein sequence ID" value="VFK11617.1"/>
    <property type="molecule type" value="Genomic_DNA"/>
</dbReference>
<evidence type="ECO:0000313" key="15">
    <source>
        <dbReference type="EMBL" id="VFK27716.1"/>
    </source>
</evidence>
<evidence type="ECO:0000256" key="12">
    <source>
        <dbReference type="RuleBase" id="RU361205"/>
    </source>
</evidence>
<evidence type="ECO:0000256" key="11">
    <source>
        <dbReference type="ARBA" id="ARBA00030193"/>
    </source>
</evidence>
<keyword evidence="9 12" id="KW-0460">Magnesium</keyword>
<comment type="catalytic activity">
    <reaction evidence="1">
        <text>(7,8-dihydropterin-6-yl)methyl diphosphate + 4-aminobenzoate = 7,8-dihydropteroate + diphosphate</text>
        <dbReference type="Rhea" id="RHEA:19949"/>
        <dbReference type="ChEBI" id="CHEBI:17836"/>
        <dbReference type="ChEBI" id="CHEBI:17839"/>
        <dbReference type="ChEBI" id="CHEBI:33019"/>
        <dbReference type="ChEBI" id="CHEBI:72950"/>
        <dbReference type="EC" id="2.5.1.15"/>
    </reaction>
</comment>
<dbReference type="PROSITE" id="PS50972">
    <property type="entry name" value="PTERIN_BINDING"/>
    <property type="match status" value="1"/>
</dbReference>
<evidence type="ECO:0000256" key="6">
    <source>
        <dbReference type="ARBA" id="ARBA00016919"/>
    </source>
</evidence>
<dbReference type="EMBL" id="CAADFP010000051">
    <property type="protein sequence ID" value="VFK27716.1"/>
    <property type="molecule type" value="Genomic_DNA"/>
</dbReference>
<evidence type="ECO:0000256" key="1">
    <source>
        <dbReference type="ARBA" id="ARBA00000012"/>
    </source>
</evidence>
<dbReference type="InterPro" id="IPR006390">
    <property type="entry name" value="DHP_synth_dom"/>
</dbReference>
<dbReference type="GO" id="GO:0004156">
    <property type="term" value="F:dihydropteroate synthase activity"/>
    <property type="evidence" value="ECO:0007669"/>
    <property type="project" value="UniProtKB-EC"/>
</dbReference>
<keyword evidence="10 12" id="KW-0289">Folate biosynthesis</keyword>
<evidence type="ECO:0000256" key="3">
    <source>
        <dbReference type="ARBA" id="ARBA00004763"/>
    </source>
</evidence>
<dbReference type="InterPro" id="IPR011005">
    <property type="entry name" value="Dihydropteroate_synth-like_sf"/>
</dbReference>
<reference evidence="15" key="1">
    <citation type="submission" date="2019-02" db="EMBL/GenBank/DDBJ databases">
        <authorList>
            <person name="Gruber-Vodicka R. H."/>
            <person name="Seah K. B. B."/>
        </authorList>
    </citation>
    <scope>NUCLEOTIDE SEQUENCE</scope>
    <source>
        <strain evidence="14">BECK_S312</strain>
        <strain evidence="15">BECK_S426</strain>
    </source>
</reference>
<comment type="function">
    <text evidence="12">Catalyzes the condensation of para-aminobenzoate (pABA) with 6-hydroxymethyl-7,8-dihydropterin diphosphate (DHPt-PP) to form 7,8-dihydropteroate (H2Pte), the immediate precursor of folate derivatives.</text>
</comment>
<dbReference type="UniPathway" id="UPA00077">
    <property type="reaction ID" value="UER00156"/>
</dbReference>
<dbReference type="EC" id="2.5.1.15" evidence="5 12"/>
<comment type="cofactor">
    <cofactor evidence="2 12">
        <name>Mg(2+)</name>
        <dbReference type="ChEBI" id="CHEBI:18420"/>
    </cofactor>
</comment>
<gene>
    <name evidence="14" type="ORF">BECKLPF1236A_GA0070988_100583</name>
    <name evidence="15" type="ORF">BECKLPF1236C_GA0070990_100513</name>
</gene>
<dbReference type="PANTHER" id="PTHR20941">
    <property type="entry name" value="FOLATE SYNTHESIS PROTEINS"/>
    <property type="match status" value="1"/>
</dbReference>
<organism evidence="15">
    <name type="scientific">Candidatus Kentrum sp. LPFa</name>
    <dbReference type="NCBI Taxonomy" id="2126335"/>
    <lineage>
        <taxon>Bacteria</taxon>
        <taxon>Pseudomonadati</taxon>
        <taxon>Pseudomonadota</taxon>
        <taxon>Gammaproteobacteria</taxon>
        <taxon>Candidatus Kentrum</taxon>
    </lineage>
</organism>
<dbReference type="GO" id="GO:0046656">
    <property type="term" value="P:folic acid biosynthetic process"/>
    <property type="evidence" value="ECO:0007669"/>
    <property type="project" value="UniProtKB-KW"/>
</dbReference>
<dbReference type="GO" id="GO:0046654">
    <property type="term" value="P:tetrahydrofolate biosynthetic process"/>
    <property type="evidence" value="ECO:0007669"/>
    <property type="project" value="UniProtKB-UniPathway"/>
</dbReference>
<evidence type="ECO:0000259" key="13">
    <source>
        <dbReference type="PROSITE" id="PS50972"/>
    </source>
</evidence>
<dbReference type="GO" id="GO:0046872">
    <property type="term" value="F:metal ion binding"/>
    <property type="evidence" value="ECO:0007669"/>
    <property type="project" value="UniProtKB-KW"/>
</dbReference>
<dbReference type="PANTHER" id="PTHR20941:SF1">
    <property type="entry name" value="FOLIC ACID SYNTHESIS PROTEIN FOL1"/>
    <property type="match status" value="1"/>
</dbReference>
<evidence type="ECO:0000256" key="10">
    <source>
        <dbReference type="ARBA" id="ARBA00022909"/>
    </source>
</evidence>
<evidence type="ECO:0000256" key="5">
    <source>
        <dbReference type="ARBA" id="ARBA00012458"/>
    </source>
</evidence>
<evidence type="ECO:0000256" key="2">
    <source>
        <dbReference type="ARBA" id="ARBA00001946"/>
    </source>
</evidence>
<proteinExistence type="inferred from homology"/>
<dbReference type="PROSITE" id="PS00793">
    <property type="entry name" value="DHPS_2"/>
    <property type="match status" value="1"/>
</dbReference>
<dbReference type="PROSITE" id="PS00792">
    <property type="entry name" value="DHPS_1"/>
    <property type="match status" value="1"/>
</dbReference>
<dbReference type="CDD" id="cd00739">
    <property type="entry name" value="DHPS"/>
    <property type="match status" value="1"/>
</dbReference>
<feature type="domain" description="Pterin-binding" evidence="13">
    <location>
        <begin position="37"/>
        <end position="289"/>
    </location>
</feature>
<evidence type="ECO:0000313" key="14">
    <source>
        <dbReference type="EMBL" id="VFK11617.1"/>
    </source>
</evidence>
<dbReference type="AlphaFoldDB" id="A0A450XEK2"/>
<comment type="pathway">
    <text evidence="3 12">Cofactor biosynthesis; tetrahydrofolate biosynthesis; 7,8-dihydrofolate from 2-amino-4-hydroxy-6-hydroxymethyl-7,8-dihydropteridine diphosphate and 4-aminobenzoate: step 1/2.</text>
</comment>
<evidence type="ECO:0000256" key="8">
    <source>
        <dbReference type="ARBA" id="ARBA00022723"/>
    </source>
</evidence>
<evidence type="ECO:0000256" key="7">
    <source>
        <dbReference type="ARBA" id="ARBA00022679"/>
    </source>
</evidence>
<dbReference type="GO" id="GO:0005829">
    <property type="term" value="C:cytosol"/>
    <property type="evidence" value="ECO:0007669"/>
    <property type="project" value="TreeGrafter"/>
</dbReference>
<dbReference type="Gene3D" id="3.20.20.20">
    <property type="entry name" value="Dihydropteroate synthase-like"/>
    <property type="match status" value="1"/>
</dbReference>
<dbReference type="NCBIfam" id="TIGR01496">
    <property type="entry name" value="DHPS"/>
    <property type="match status" value="1"/>
</dbReference>
<evidence type="ECO:0000256" key="9">
    <source>
        <dbReference type="ARBA" id="ARBA00022842"/>
    </source>
</evidence>
<dbReference type="InterPro" id="IPR000489">
    <property type="entry name" value="Pterin-binding_dom"/>
</dbReference>
<accession>A0A450XEK2</accession>
<dbReference type="Pfam" id="PF00809">
    <property type="entry name" value="Pterin_bind"/>
    <property type="match status" value="1"/>
</dbReference>
<dbReference type="InterPro" id="IPR045031">
    <property type="entry name" value="DHP_synth-like"/>
</dbReference>
<protein>
    <recommendedName>
        <fullName evidence="6 12">Dihydropteroate synthase</fullName>
        <shortName evidence="12">DHPS</shortName>
        <ecNumber evidence="5 12">2.5.1.15</ecNumber>
    </recommendedName>
    <alternativeName>
        <fullName evidence="11 12">Dihydropteroate pyrophosphorylase</fullName>
    </alternativeName>
</protein>
<sequence>MNRLFSTPNHASSIRGEALLEYSNLQPKECHSSPLATKVMGILNVTPDSFSDGGLFLSPTAAISQARRMFEEGADIIDVGGESTRPGAKPVSVQQEMDRTIPVIEGIRAEMAVSISIDTSHPQIMREAVSAGAEMINDIRALRVEGAMDAAFDLGAPICLMHMQGQPQTMQETPGYKNVVEEVHDFLLARVALCEKHGIPRHGLRIDPGFGFGKTLAHNLRLLAHLNRFVDTGIPVLVGLSRKSMIGTILDKPIEGRLFGSVAAALIAADKGAAILRVHDVGPTVDALKILKAVKYRKAPEVS</sequence>
<evidence type="ECO:0000256" key="4">
    <source>
        <dbReference type="ARBA" id="ARBA00009503"/>
    </source>
</evidence>
<keyword evidence="8 12" id="KW-0479">Metal-binding</keyword>
<comment type="similarity">
    <text evidence="4 12">Belongs to the DHPS family.</text>
</comment>
<keyword evidence="7 12" id="KW-0808">Transferase</keyword>
<dbReference type="SUPFAM" id="SSF51717">
    <property type="entry name" value="Dihydropteroate synthetase-like"/>
    <property type="match status" value="1"/>
</dbReference>
<dbReference type="FunFam" id="3.20.20.20:FF:000006">
    <property type="entry name" value="Dihydropteroate synthase"/>
    <property type="match status" value="1"/>
</dbReference>